<evidence type="ECO:0000256" key="7">
    <source>
        <dbReference type="SAM" id="MobiDB-lite"/>
    </source>
</evidence>
<dbReference type="InterPro" id="IPR023408">
    <property type="entry name" value="MscS_beta-dom_sf"/>
</dbReference>
<feature type="chain" id="PRO_5037751986" evidence="9">
    <location>
        <begin position="32"/>
        <end position="592"/>
    </location>
</feature>
<comment type="caution">
    <text evidence="12">The sequence shown here is derived from an EMBL/GenBank/DDBJ whole genome shotgun (WGS) entry which is preliminary data.</text>
</comment>
<evidence type="ECO:0000256" key="2">
    <source>
        <dbReference type="ARBA" id="ARBA00008017"/>
    </source>
</evidence>
<dbReference type="PANTHER" id="PTHR30460:SF0">
    <property type="entry name" value="MODERATE CONDUCTANCE MECHANOSENSITIVE CHANNEL YBIO"/>
    <property type="match status" value="1"/>
</dbReference>
<dbReference type="Pfam" id="PF00924">
    <property type="entry name" value="MS_channel_2nd"/>
    <property type="match status" value="1"/>
</dbReference>
<protein>
    <submittedName>
        <fullName evidence="12">Mechanosensitive ion channel family protein</fullName>
    </submittedName>
</protein>
<evidence type="ECO:0000256" key="8">
    <source>
        <dbReference type="SAM" id="Phobius"/>
    </source>
</evidence>
<evidence type="ECO:0000256" key="3">
    <source>
        <dbReference type="ARBA" id="ARBA00022475"/>
    </source>
</evidence>
<keyword evidence="9" id="KW-0732">Signal</keyword>
<evidence type="ECO:0000256" key="4">
    <source>
        <dbReference type="ARBA" id="ARBA00022692"/>
    </source>
</evidence>
<name>A0A951QB32_9CYAN</name>
<feature type="domain" description="Mechanosensitive ion channel MscS C-terminal" evidence="11">
    <location>
        <begin position="474"/>
        <end position="562"/>
    </location>
</feature>
<comment type="similarity">
    <text evidence="2">Belongs to the MscS (TC 1.A.23) family.</text>
</comment>
<dbReference type="Gene3D" id="1.10.287.1260">
    <property type="match status" value="1"/>
</dbReference>
<evidence type="ECO:0000256" key="5">
    <source>
        <dbReference type="ARBA" id="ARBA00022989"/>
    </source>
</evidence>
<evidence type="ECO:0000259" key="10">
    <source>
        <dbReference type="Pfam" id="PF00924"/>
    </source>
</evidence>
<dbReference type="InterPro" id="IPR006685">
    <property type="entry name" value="MscS_channel_2nd"/>
</dbReference>
<evidence type="ECO:0000259" key="11">
    <source>
        <dbReference type="Pfam" id="PF21082"/>
    </source>
</evidence>
<dbReference type="PANTHER" id="PTHR30460">
    <property type="entry name" value="MODERATE CONDUCTANCE MECHANOSENSITIVE CHANNEL YBIO"/>
    <property type="match status" value="1"/>
</dbReference>
<comment type="subcellular location">
    <subcellularLocation>
        <location evidence="1">Cell membrane</location>
        <topology evidence="1">Multi-pass membrane protein</topology>
    </subcellularLocation>
</comment>
<organism evidence="12 13">
    <name type="scientific">Drouetiella hepatica Uher 2000/2452</name>
    <dbReference type="NCBI Taxonomy" id="904376"/>
    <lineage>
        <taxon>Bacteria</taxon>
        <taxon>Bacillati</taxon>
        <taxon>Cyanobacteriota</taxon>
        <taxon>Cyanophyceae</taxon>
        <taxon>Oculatellales</taxon>
        <taxon>Oculatellaceae</taxon>
        <taxon>Drouetiella</taxon>
    </lineage>
</organism>
<dbReference type="SUPFAM" id="SSF50182">
    <property type="entry name" value="Sm-like ribonucleoproteins"/>
    <property type="match status" value="1"/>
</dbReference>
<evidence type="ECO:0000313" key="13">
    <source>
        <dbReference type="Proteomes" id="UP000757435"/>
    </source>
</evidence>
<dbReference type="Gene3D" id="2.30.30.60">
    <property type="match status" value="1"/>
</dbReference>
<dbReference type="InterPro" id="IPR045276">
    <property type="entry name" value="YbiO_bact"/>
</dbReference>
<dbReference type="SUPFAM" id="SSF82689">
    <property type="entry name" value="Mechanosensitive channel protein MscS (YggB), C-terminal domain"/>
    <property type="match status" value="1"/>
</dbReference>
<feature type="transmembrane region" description="Helical" evidence="8">
    <location>
        <begin position="380"/>
        <end position="400"/>
    </location>
</feature>
<dbReference type="PROSITE" id="PS51257">
    <property type="entry name" value="PROKAR_LIPOPROTEIN"/>
    <property type="match status" value="1"/>
</dbReference>
<dbReference type="GO" id="GO:0008381">
    <property type="term" value="F:mechanosensitive monoatomic ion channel activity"/>
    <property type="evidence" value="ECO:0007669"/>
    <property type="project" value="InterPro"/>
</dbReference>
<evidence type="ECO:0000313" key="12">
    <source>
        <dbReference type="EMBL" id="MBW4659309.1"/>
    </source>
</evidence>
<dbReference type="Proteomes" id="UP000757435">
    <property type="component" value="Unassembled WGS sequence"/>
</dbReference>
<feature type="transmembrane region" description="Helical" evidence="8">
    <location>
        <begin position="269"/>
        <end position="294"/>
    </location>
</feature>
<dbReference type="InterPro" id="IPR011066">
    <property type="entry name" value="MscS_channel_C_sf"/>
</dbReference>
<dbReference type="FunFam" id="2.30.30.60:FF:000001">
    <property type="entry name" value="MscS Mechanosensitive ion channel"/>
    <property type="match status" value="1"/>
</dbReference>
<keyword evidence="3" id="KW-1003">Cell membrane</keyword>
<keyword evidence="6 8" id="KW-0472">Membrane</keyword>
<reference evidence="12" key="2">
    <citation type="journal article" date="2022" name="Microbiol. Resour. Announc.">
        <title>Metagenome Sequencing to Explore Phylogenomics of Terrestrial Cyanobacteria.</title>
        <authorList>
            <person name="Ward R.D."/>
            <person name="Stajich J.E."/>
            <person name="Johansen J.R."/>
            <person name="Huntemann M."/>
            <person name="Clum A."/>
            <person name="Foster B."/>
            <person name="Foster B."/>
            <person name="Roux S."/>
            <person name="Palaniappan K."/>
            <person name="Varghese N."/>
            <person name="Mukherjee S."/>
            <person name="Reddy T.B.K."/>
            <person name="Daum C."/>
            <person name="Copeland A."/>
            <person name="Chen I.A."/>
            <person name="Ivanova N.N."/>
            <person name="Kyrpides N.C."/>
            <person name="Shapiro N."/>
            <person name="Eloe-Fadrosh E.A."/>
            <person name="Pietrasiak N."/>
        </authorList>
    </citation>
    <scope>NUCLEOTIDE SEQUENCE</scope>
    <source>
        <strain evidence="12">UHER 2000/2452</strain>
    </source>
</reference>
<sequence length="592" mass="65022">MPTQFRRCLTIALAFAIALGCSLAVSQPSQAQFSLPDGFGVKGSVGPPQGVVRYGNLEAIAVESPLSATTLFTIASPTVYDRSPDAVGDRQTVEQRAEEIQAKLLLLLKRPMNAETLVFEVSQLNNVTVVDVRDNQFPRPLVLLSVTAFDADFNGQPIDQLAAQWRNILEGELRNGLAKLPDDQRRVNHILLGLLLLTVGLVALKYGLWRRQKQLRRQKKALRAAVSEAAAPADLPNAPVAQARTAFLQRLPQVFTLDRQLSALDFLQWLLFWLMISAWYIGFGWVAVVSAYLIRNQFSYLNVPLRLLLIWFFAGLAIRVSRRLIDIVLNRWKPFDRVDFFDFGDAQRRQLRSSTIAGAAKGLVTIAIALSSLLSALGALGLPTASVVAIGSLAGLAITFGSQNLIKDLVNGFFILAEDQYAIGDVIDLGAAKGLVENLTMRVTQLRSGNGELVTVPNSSITQVKNLTRNWSRVEWAIDVAYHTDPDQALAVLREVAQTLYTDPNWRDKILAEPTVLGIDNVSHSGLTLTTSIQTKPAEQWAVGREFRLRVRRALAEQDIEIGIPQTYSLGSSGKLGDRPAPEGINSANKPC</sequence>
<dbReference type="InterPro" id="IPR010920">
    <property type="entry name" value="LSM_dom_sf"/>
</dbReference>
<evidence type="ECO:0000256" key="6">
    <source>
        <dbReference type="ARBA" id="ARBA00023136"/>
    </source>
</evidence>
<dbReference type="Pfam" id="PF21082">
    <property type="entry name" value="MS_channel_3rd"/>
    <property type="match status" value="1"/>
</dbReference>
<proteinExistence type="inferred from homology"/>
<dbReference type="InterPro" id="IPR049278">
    <property type="entry name" value="MS_channel_C"/>
</dbReference>
<feature type="transmembrane region" description="Helical" evidence="8">
    <location>
        <begin position="356"/>
        <end position="374"/>
    </location>
</feature>
<feature type="signal peptide" evidence="9">
    <location>
        <begin position="1"/>
        <end position="31"/>
    </location>
</feature>
<evidence type="ECO:0000256" key="1">
    <source>
        <dbReference type="ARBA" id="ARBA00004651"/>
    </source>
</evidence>
<dbReference type="GO" id="GO:0005886">
    <property type="term" value="C:plasma membrane"/>
    <property type="evidence" value="ECO:0007669"/>
    <property type="project" value="UniProtKB-SubCell"/>
</dbReference>
<dbReference type="EMBL" id="JAHHHD010000010">
    <property type="protein sequence ID" value="MBW4659309.1"/>
    <property type="molecule type" value="Genomic_DNA"/>
</dbReference>
<feature type="transmembrane region" description="Helical" evidence="8">
    <location>
        <begin position="190"/>
        <end position="209"/>
    </location>
</feature>
<dbReference type="Gene3D" id="3.30.70.100">
    <property type="match status" value="1"/>
</dbReference>
<keyword evidence="5 8" id="KW-1133">Transmembrane helix</keyword>
<feature type="transmembrane region" description="Helical" evidence="8">
    <location>
        <begin position="300"/>
        <end position="321"/>
    </location>
</feature>
<feature type="domain" description="Mechanosensitive ion channel MscS" evidence="10">
    <location>
        <begin position="404"/>
        <end position="469"/>
    </location>
</feature>
<feature type="region of interest" description="Disordered" evidence="7">
    <location>
        <begin position="571"/>
        <end position="592"/>
    </location>
</feature>
<accession>A0A951QB32</accession>
<evidence type="ECO:0000256" key="9">
    <source>
        <dbReference type="SAM" id="SignalP"/>
    </source>
</evidence>
<keyword evidence="4 8" id="KW-0812">Transmembrane</keyword>
<gene>
    <name evidence="12" type="ORF">KME15_11585</name>
</gene>
<reference evidence="12" key="1">
    <citation type="submission" date="2021-05" db="EMBL/GenBank/DDBJ databases">
        <authorList>
            <person name="Pietrasiak N."/>
            <person name="Ward R."/>
            <person name="Stajich J.E."/>
            <person name="Kurbessoian T."/>
        </authorList>
    </citation>
    <scope>NUCLEOTIDE SEQUENCE</scope>
    <source>
        <strain evidence="12">UHER 2000/2452</strain>
    </source>
</reference>
<dbReference type="AlphaFoldDB" id="A0A951QB32"/>